<keyword evidence="2" id="KW-1185">Reference proteome</keyword>
<comment type="caution">
    <text evidence="1">The sequence shown here is derived from an EMBL/GenBank/DDBJ whole genome shotgun (WGS) entry which is preliminary data.</text>
</comment>
<name>A0A9Q1RGK8_9SOLA</name>
<dbReference type="AlphaFoldDB" id="A0A9Q1RGK8"/>
<evidence type="ECO:0000313" key="2">
    <source>
        <dbReference type="Proteomes" id="UP001152561"/>
    </source>
</evidence>
<dbReference type="Proteomes" id="UP001152561">
    <property type="component" value="Unassembled WGS sequence"/>
</dbReference>
<organism evidence="1 2">
    <name type="scientific">Anisodus acutangulus</name>
    <dbReference type="NCBI Taxonomy" id="402998"/>
    <lineage>
        <taxon>Eukaryota</taxon>
        <taxon>Viridiplantae</taxon>
        <taxon>Streptophyta</taxon>
        <taxon>Embryophyta</taxon>
        <taxon>Tracheophyta</taxon>
        <taxon>Spermatophyta</taxon>
        <taxon>Magnoliopsida</taxon>
        <taxon>eudicotyledons</taxon>
        <taxon>Gunneridae</taxon>
        <taxon>Pentapetalae</taxon>
        <taxon>asterids</taxon>
        <taxon>lamiids</taxon>
        <taxon>Solanales</taxon>
        <taxon>Solanaceae</taxon>
        <taxon>Solanoideae</taxon>
        <taxon>Hyoscyameae</taxon>
        <taxon>Anisodus</taxon>
    </lineage>
</organism>
<proteinExistence type="predicted"/>
<accession>A0A9Q1RGK8</accession>
<dbReference type="OrthoDB" id="1303972at2759"/>
<dbReference type="EMBL" id="JAJAGQ010000008">
    <property type="protein sequence ID" value="KAJ8555142.1"/>
    <property type="molecule type" value="Genomic_DNA"/>
</dbReference>
<gene>
    <name evidence="1" type="ORF">K7X08_012638</name>
</gene>
<evidence type="ECO:0000313" key="1">
    <source>
        <dbReference type="EMBL" id="KAJ8555142.1"/>
    </source>
</evidence>
<reference evidence="2" key="1">
    <citation type="journal article" date="2023" name="Proc. Natl. Acad. Sci. U.S.A.">
        <title>Genomic and structural basis for evolution of tropane alkaloid biosynthesis.</title>
        <authorList>
            <person name="Wanga Y.-J."/>
            <person name="Taina T."/>
            <person name="Yua J.-Y."/>
            <person name="Lia J."/>
            <person name="Xua B."/>
            <person name="Chenc J."/>
            <person name="D'Auriad J.C."/>
            <person name="Huanga J.-P."/>
            <person name="Huanga S.-X."/>
        </authorList>
    </citation>
    <scope>NUCLEOTIDE SEQUENCE [LARGE SCALE GENOMIC DNA]</scope>
    <source>
        <strain evidence="2">cv. KIB-2019</strain>
    </source>
</reference>
<protein>
    <submittedName>
        <fullName evidence="1">Uncharacterized protein</fullName>
    </submittedName>
</protein>
<sequence>MRSQPVRSRLFDKDVLVDADIVVDDDVVEDEEEKSSLVRKNSKNKKFEKRNIIENDVTEDEVDKLENEDQNMKGHMGNKNYMICMATLEKCECVPKKGGVGRNSTVLILIKAQEKSITEIQRLKAENALLRVQLVEKEHKLGSSGVVEAANAENTNLRAEE</sequence>